<organism evidence="2 3">
    <name type="scientific">Bacillus phage BCP12</name>
    <dbReference type="NCBI Taxonomy" id="1913122"/>
    <lineage>
        <taxon>Viruses</taxon>
        <taxon>Duplodnaviria</taxon>
        <taxon>Heunggongvirae</taxon>
        <taxon>Uroviricota</taxon>
        <taxon>Caudoviricetes</taxon>
        <taxon>Herelleviridae</taxon>
        <taxon>Bastillevirinae</taxon>
        <taxon>Tsarbombavirus</taxon>
        <taxon>Tsarbombavirus BCP78</taxon>
    </lineage>
</organism>
<sequence length="142" mass="16378">MAKNNDARILALKKLIEEKREKLGDWNEILKTETNCLFTWNNEKKNIRVLREDELPLFISLFHSLLVSAEAQDLPLASVKMSGNSVQGMLKDCKARYTQLTKAEELRELQRAEAKLDKLLSEDKKTELELDDLEGFLKGDKE</sequence>
<evidence type="ECO:0000256" key="1">
    <source>
        <dbReference type="SAM" id="Coils"/>
    </source>
</evidence>
<dbReference type="EMBL" id="KX987999">
    <property type="protein sequence ID" value="AQN32450.1"/>
    <property type="molecule type" value="Genomic_DNA"/>
</dbReference>
<name>A0A2S0CSA2_9CAUD</name>
<gene>
    <name evidence="2" type="ORF">BCP12_027</name>
</gene>
<proteinExistence type="predicted"/>
<feature type="coiled-coil region" evidence="1">
    <location>
        <begin position="102"/>
        <end position="129"/>
    </location>
</feature>
<evidence type="ECO:0000313" key="2">
    <source>
        <dbReference type="EMBL" id="AQN32450.1"/>
    </source>
</evidence>
<protein>
    <submittedName>
        <fullName evidence="2">Uncharacterized protein</fullName>
    </submittedName>
</protein>
<evidence type="ECO:0000313" key="3">
    <source>
        <dbReference type="Proteomes" id="UP000246806"/>
    </source>
</evidence>
<reference evidence="2 3" key="1">
    <citation type="submission" date="2016-10" db="EMBL/GenBank/DDBJ databases">
        <title>Complete Genome Sequence of Bacillus Phage BCP12.</title>
        <authorList>
            <person name="Ghosh K."/>
            <person name="Kim K.-P."/>
        </authorList>
    </citation>
    <scope>NUCLEOTIDE SEQUENCE [LARGE SCALE GENOMIC DNA]</scope>
</reference>
<dbReference type="Proteomes" id="UP000246806">
    <property type="component" value="Genome"/>
</dbReference>
<accession>A0A2S0CSA2</accession>
<keyword evidence="1" id="KW-0175">Coiled coil</keyword>